<keyword evidence="1" id="KW-0808">Transferase</keyword>
<sequence length="178" mass="19520">MISIRRLQPADWRSYRDLRLRALREAPDAFGSTHDAEAARPDALWAARLAEAAASAHECPLWAWHGPQPCGLVWARLPADEPRIAQLFQMWVDPQSRGLGVGRALLDAAVAWARRAEAKWVCLDVSTSQTAALSLYRVCGFKEEGALHPLREGSAVMVQPMRLDLAPAAPLAPARGPD</sequence>
<evidence type="ECO:0000256" key="1">
    <source>
        <dbReference type="ARBA" id="ARBA00022679"/>
    </source>
</evidence>
<dbReference type="OrthoDB" id="9799092at2"/>
<proteinExistence type="predicted"/>
<dbReference type="Pfam" id="PF00583">
    <property type="entry name" value="Acetyltransf_1"/>
    <property type="match status" value="1"/>
</dbReference>
<evidence type="ECO:0000259" key="3">
    <source>
        <dbReference type="PROSITE" id="PS51186"/>
    </source>
</evidence>
<accession>A0A147GRI6</accession>
<dbReference type="PROSITE" id="PS51186">
    <property type="entry name" value="GNAT"/>
    <property type="match status" value="1"/>
</dbReference>
<dbReference type="CDD" id="cd04301">
    <property type="entry name" value="NAT_SF"/>
    <property type="match status" value="1"/>
</dbReference>
<evidence type="ECO:0000313" key="4">
    <source>
        <dbReference type="EMBL" id="KTT18960.1"/>
    </source>
</evidence>
<evidence type="ECO:0000256" key="2">
    <source>
        <dbReference type="ARBA" id="ARBA00023315"/>
    </source>
</evidence>
<keyword evidence="5" id="KW-1185">Reference proteome</keyword>
<dbReference type="PANTHER" id="PTHR43877">
    <property type="entry name" value="AMINOALKYLPHOSPHONATE N-ACETYLTRANSFERASE-RELATED-RELATED"/>
    <property type="match status" value="1"/>
</dbReference>
<gene>
    <name evidence="4" type="ORF">NS331_15310</name>
</gene>
<reference evidence="4 5" key="1">
    <citation type="journal article" date="2016" name="Front. Microbiol.">
        <title>Genomic Resource of Rice Seed Associated Bacteria.</title>
        <authorList>
            <person name="Midha S."/>
            <person name="Bansal K."/>
            <person name="Sharma S."/>
            <person name="Kumar N."/>
            <person name="Patil P.P."/>
            <person name="Chaudhry V."/>
            <person name="Patil P.B."/>
        </authorList>
    </citation>
    <scope>NUCLEOTIDE SEQUENCE [LARGE SCALE GENOMIC DNA]</scope>
    <source>
        <strain evidence="4 5">NS331</strain>
    </source>
</reference>
<dbReference type="SUPFAM" id="SSF55729">
    <property type="entry name" value="Acyl-CoA N-acyltransferases (Nat)"/>
    <property type="match status" value="1"/>
</dbReference>
<feature type="domain" description="N-acetyltransferase" evidence="3">
    <location>
        <begin position="2"/>
        <end position="162"/>
    </location>
</feature>
<dbReference type="Proteomes" id="UP000072741">
    <property type="component" value="Unassembled WGS sequence"/>
</dbReference>
<dbReference type="InterPro" id="IPR016181">
    <property type="entry name" value="Acyl_CoA_acyltransferase"/>
</dbReference>
<keyword evidence="2" id="KW-0012">Acyltransferase</keyword>
<comment type="caution">
    <text evidence="4">The sequence shown here is derived from an EMBL/GenBank/DDBJ whole genome shotgun (WGS) entry which is preliminary data.</text>
</comment>
<dbReference type="EMBL" id="LDSL01000096">
    <property type="protein sequence ID" value="KTT18960.1"/>
    <property type="molecule type" value="Genomic_DNA"/>
</dbReference>
<name>A0A147GRI6_9BURK</name>
<evidence type="ECO:0000313" key="5">
    <source>
        <dbReference type="Proteomes" id="UP000072741"/>
    </source>
</evidence>
<dbReference type="AlphaFoldDB" id="A0A147GRI6"/>
<organism evidence="4 5">
    <name type="scientific">Pseudacidovorax intermedius</name>
    <dbReference type="NCBI Taxonomy" id="433924"/>
    <lineage>
        <taxon>Bacteria</taxon>
        <taxon>Pseudomonadati</taxon>
        <taxon>Pseudomonadota</taxon>
        <taxon>Betaproteobacteria</taxon>
        <taxon>Burkholderiales</taxon>
        <taxon>Comamonadaceae</taxon>
        <taxon>Pseudacidovorax</taxon>
    </lineage>
</organism>
<protein>
    <recommendedName>
        <fullName evidence="3">N-acetyltransferase domain-containing protein</fullName>
    </recommendedName>
</protein>
<dbReference type="InterPro" id="IPR000182">
    <property type="entry name" value="GNAT_dom"/>
</dbReference>
<dbReference type="Gene3D" id="3.40.630.30">
    <property type="match status" value="1"/>
</dbReference>
<dbReference type="InterPro" id="IPR050832">
    <property type="entry name" value="Bact_Acetyltransf"/>
</dbReference>
<dbReference type="GO" id="GO:0016747">
    <property type="term" value="F:acyltransferase activity, transferring groups other than amino-acyl groups"/>
    <property type="evidence" value="ECO:0007669"/>
    <property type="project" value="InterPro"/>
</dbReference>